<organism evidence="2 4">
    <name type="scientific">Cupriavidus taiwanensis</name>
    <dbReference type="NCBI Taxonomy" id="164546"/>
    <lineage>
        <taxon>Bacteria</taxon>
        <taxon>Pseudomonadati</taxon>
        <taxon>Pseudomonadota</taxon>
        <taxon>Betaproteobacteria</taxon>
        <taxon>Burkholderiales</taxon>
        <taxon>Burkholderiaceae</taxon>
        <taxon>Cupriavidus</taxon>
    </lineage>
</organism>
<reference evidence="2 4" key="2">
    <citation type="submission" date="2018-01" db="EMBL/GenBank/DDBJ databases">
        <authorList>
            <person name="Clerissi C."/>
        </authorList>
    </citation>
    <scope>NUCLEOTIDE SEQUENCE [LARGE SCALE GENOMIC DNA]</scope>
    <source>
        <strain evidence="1">Cupriavidus sp. LMG 19464</strain>
        <strain evidence="2">Cupriavidus taiwanensis STM 6021</strain>
    </source>
</reference>
<protein>
    <recommendedName>
        <fullName evidence="5">PIN domain-containing protein</fullName>
    </recommendedName>
</protein>
<reference evidence="3" key="1">
    <citation type="submission" date="2018-01" db="EMBL/GenBank/DDBJ databases">
        <authorList>
            <person name="Gaut B.S."/>
            <person name="Morton B.R."/>
            <person name="Clegg M.T."/>
            <person name="Duvall M.R."/>
        </authorList>
    </citation>
    <scope>NUCLEOTIDE SEQUENCE [LARGE SCALE GENOMIC DNA]</scope>
</reference>
<accession>A0A375DUE8</accession>
<name>A0A375DUE8_9BURK</name>
<dbReference type="Proteomes" id="UP000257139">
    <property type="component" value="Unassembled WGS sequence"/>
</dbReference>
<sequence length="135" mass="15434">MRIYLDYNLFAYLHEGTNPALQAKVSALSDRHEFPCSPAHMEEIASALARPSDTPPLDRLAAAFCKIDDVSRISRNVQLSPTTLGPMVTKEEQPLECFLRVMRHYRKEPVVEKNDWYTRDSVKKGSLQKTENIAR</sequence>
<dbReference type="AlphaFoldDB" id="A0A375DUE8"/>
<proteinExistence type="predicted"/>
<gene>
    <name evidence="1" type="ORF">CBM2587_U20013</name>
    <name evidence="2" type="ORF">CBM2594_U30047</name>
</gene>
<dbReference type="RefSeq" id="WP_004635327.1">
    <property type="nucleotide sequence ID" value="NZ_JABTYD010000013.1"/>
</dbReference>
<dbReference type="Proteomes" id="UP000256780">
    <property type="component" value="Unassembled WGS sequence"/>
</dbReference>
<dbReference type="OrthoDB" id="8963254at2"/>
<evidence type="ECO:0008006" key="5">
    <source>
        <dbReference type="Google" id="ProtNLM"/>
    </source>
</evidence>
<evidence type="ECO:0000313" key="2">
    <source>
        <dbReference type="EMBL" id="SPC26025.1"/>
    </source>
</evidence>
<dbReference type="EMBL" id="OFSQ01000042">
    <property type="protein sequence ID" value="SOY74081.1"/>
    <property type="molecule type" value="Genomic_DNA"/>
</dbReference>
<dbReference type="GeneID" id="70691420"/>
<evidence type="ECO:0000313" key="4">
    <source>
        <dbReference type="Proteomes" id="UP000257139"/>
    </source>
</evidence>
<evidence type="ECO:0000313" key="1">
    <source>
        <dbReference type="EMBL" id="SOY74081.1"/>
    </source>
</evidence>
<dbReference type="EMBL" id="OGUU01000050">
    <property type="protein sequence ID" value="SPC26025.1"/>
    <property type="molecule type" value="Genomic_DNA"/>
</dbReference>
<comment type="caution">
    <text evidence="2">The sequence shown here is derived from an EMBL/GenBank/DDBJ whole genome shotgun (WGS) entry which is preliminary data.</text>
</comment>
<evidence type="ECO:0000313" key="3">
    <source>
        <dbReference type="Proteomes" id="UP000256780"/>
    </source>
</evidence>